<dbReference type="InterPro" id="IPR028082">
    <property type="entry name" value="Peripla_BP_I"/>
</dbReference>
<evidence type="ECO:0000256" key="5">
    <source>
        <dbReference type="SAM" id="SignalP"/>
    </source>
</evidence>
<feature type="signal peptide" evidence="5">
    <location>
        <begin position="1"/>
        <end position="20"/>
    </location>
</feature>
<feature type="region of interest" description="Disordered" evidence="4">
    <location>
        <begin position="24"/>
        <end position="49"/>
    </location>
</feature>
<evidence type="ECO:0000256" key="2">
    <source>
        <dbReference type="ARBA" id="ARBA00007639"/>
    </source>
</evidence>
<dbReference type="Proteomes" id="UP000018895">
    <property type="component" value="Unassembled WGS sequence"/>
</dbReference>
<evidence type="ECO:0000259" key="6">
    <source>
        <dbReference type="Pfam" id="PF13407"/>
    </source>
</evidence>
<dbReference type="PROSITE" id="PS51257">
    <property type="entry name" value="PROKAR_LIPOPROTEIN"/>
    <property type="match status" value="1"/>
</dbReference>
<comment type="similarity">
    <text evidence="2">Belongs to the bacterial solute-binding protein 2 family.</text>
</comment>
<dbReference type="AlphaFoldDB" id="W4QBP6"/>
<gene>
    <name evidence="7" type="ORF">JCM9152_158</name>
</gene>
<protein>
    <recommendedName>
        <fullName evidence="6">Periplasmic binding protein domain-containing protein</fullName>
    </recommendedName>
</protein>
<dbReference type="Pfam" id="PF13407">
    <property type="entry name" value="Peripla_BP_4"/>
    <property type="match status" value="1"/>
</dbReference>
<dbReference type="SUPFAM" id="SSF53822">
    <property type="entry name" value="Periplasmic binding protein-like I"/>
    <property type="match status" value="1"/>
</dbReference>
<feature type="chain" id="PRO_5039219784" description="Periplasmic binding protein domain-containing protein" evidence="5">
    <location>
        <begin position="21"/>
        <end position="333"/>
    </location>
</feature>
<dbReference type="GO" id="GO:0030246">
    <property type="term" value="F:carbohydrate binding"/>
    <property type="evidence" value="ECO:0007669"/>
    <property type="project" value="UniProtKB-ARBA"/>
</dbReference>
<dbReference type="CDD" id="cd01536">
    <property type="entry name" value="PBP1_ABC_sugar_binding-like"/>
    <property type="match status" value="1"/>
</dbReference>
<comment type="subcellular location">
    <subcellularLocation>
        <location evidence="1">Cell envelope</location>
    </subcellularLocation>
</comment>
<organism evidence="7 8">
    <name type="scientific">Halalkalibacter hemicellulosilyticusJCM 9152</name>
    <dbReference type="NCBI Taxonomy" id="1236971"/>
    <lineage>
        <taxon>Bacteria</taxon>
        <taxon>Bacillati</taxon>
        <taxon>Bacillota</taxon>
        <taxon>Bacilli</taxon>
        <taxon>Bacillales</taxon>
        <taxon>Bacillaceae</taxon>
        <taxon>Halalkalibacter</taxon>
    </lineage>
</organism>
<evidence type="ECO:0000256" key="3">
    <source>
        <dbReference type="ARBA" id="ARBA00022729"/>
    </source>
</evidence>
<proteinExistence type="inferred from homology"/>
<feature type="compositionally biased region" description="Acidic residues" evidence="4">
    <location>
        <begin position="24"/>
        <end position="34"/>
    </location>
</feature>
<dbReference type="RefSeq" id="WP_035339791.1">
    <property type="nucleotide sequence ID" value="NZ_BAUU01000001.1"/>
</dbReference>
<evidence type="ECO:0000313" key="8">
    <source>
        <dbReference type="Proteomes" id="UP000018895"/>
    </source>
</evidence>
<dbReference type="OrthoDB" id="9814427at2"/>
<dbReference type="InterPro" id="IPR025997">
    <property type="entry name" value="SBP_2_dom"/>
</dbReference>
<dbReference type="PANTHER" id="PTHR46847:SF1">
    <property type="entry name" value="D-ALLOSE-BINDING PERIPLASMIC PROTEIN-RELATED"/>
    <property type="match status" value="1"/>
</dbReference>
<comment type="caution">
    <text evidence="7">The sequence shown here is derived from an EMBL/GenBank/DDBJ whole genome shotgun (WGS) entry which is preliminary data.</text>
</comment>
<dbReference type="EMBL" id="BAUU01000001">
    <property type="protein sequence ID" value="GAE28824.1"/>
    <property type="molecule type" value="Genomic_DNA"/>
</dbReference>
<dbReference type="Gene3D" id="3.40.50.2300">
    <property type="match status" value="2"/>
</dbReference>
<dbReference type="GO" id="GO:0030313">
    <property type="term" value="C:cell envelope"/>
    <property type="evidence" value="ECO:0007669"/>
    <property type="project" value="UniProtKB-SubCell"/>
</dbReference>
<feature type="compositionally biased region" description="Low complexity" evidence="4">
    <location>
        <begin position="35"/>
        <end position="49"/>
    </location>
</feature>
<reference evidence="7" key="1">
    <citation type="journal article" date="2014" name="Genome Announc.">
        <title>Draft Genome Sequences of Three Alkaliphilic Bacillus Strains, Bacillus wakoensis JCM 9140T, Bacillus akibai JCM 9157T, and Bacillus hemicellulosilyticus JCM 9152T.</title>
        <authorList>
            <person name="Yuki M."/>
            <person name="Oshima K."/>
            <person name="Suda W."/>
            <person name="Oshida Y."/>
            <person name="Kitamura K."/>
            <person name="Iida T."/>
            <person name="Hattori M."/>
            <person name="Ohkuma M."/>
        </authorList>
    </citation>
    <scope>NUCLEOTIDE SEQUENCE [LARGE SCALE GENOMIC DNA]</scope>
    <source>
        <strain evidence="7">JCM 9152</strain>
    </source>
</reference>
<evidence type="ECO:0000256" key="4">
    <source>
        <dbReference type="SAM" id="MobiDB-lite"/>
    </source>
</evidence>
<sequence length="333" mass="35117">MKKLWMIVSLALMMILVACGENDDASTEPVEDENSTGGEEVTDEGTTSEGGVIGMSVLDLGNPFFVQLTEAVADLAGEHGYTVNVNDPRDDVNSQVDAIQNFISQGVDAIIVTATDQEVINEAIQDAKDAGIPVIAHTTKLDNADAWVGADEYSMGWALGIQAGEWILETHEGQGGVGILNFDQIEQVIQRKQGIIDGIHEHAPDVEVVGDQQAGDPNSGYDVTEGFLQANPDMIGVFGINDGGALGAYNAAVGAGKDSDVFAVGGIDAVPEAVEAIREGGIYKFTVDQQPFATGESLVDIAMALINGEDFDAEVEIEVKGVNDSNIAQFDQE</sequence>
<name>W4QBP6_9BACI</name>
<evidence type="ECO:0000256" key="1">
    <source>
        <dbReference type="ARBA" id="ARBA00004196"/>
    </source>
</evidence>
<keyword evidence="8" id="KW-1185">Reference proteome</keyword>
<keyword evidence="3 5" id="KW-0732">Signal</keyword>
<evidence type="ECO:0000313" key="7">
    <source>
        <dbReference type="EMBL" id="GAE28824.1"/>
    </source>
</evidence>
<feature type="domain" description="Periplasmic binding protein" evidence="6">
    <location>
        <begin position="53"/>
        <end position="309"/>
    </location>
</feature>
<accession>W4QBP6</accession>
<dbReference type="PANTHER" id="PTHR46847">
    <property type="entry name" value="D-ALLOSE-BINDING PERIPLASMIC PROTEIN-RELATED"/>
    <property type="match status" value="1"/>
</dbReference>
<dbReference type="STRING" id="1236971.JCM9152_158"/>